<evidence type="ECO:0000256" key="1">
    <source>
        <dbReference type="ARBA" id="ARBA00004651"/>
    </source>
</evidence>
<keyword evidence="9" id="KW-1185">Reference proteome</keyword>
<evidence type="ECO:0000256" key="7">
    <source>
        <dbReference type="SAM" id="Phobius"/>
    </source>
</evidence>
<keyword evidence="3" id="KW-1003">Cell membrane</keyword>
<organism evidence="8 9">
    <name type="scientific">Halodesulfovibrio spirochaetisodalis</name>
    <dbReference type="NCBI Taxonomy" id="1560234"/>
    <lineage>
        <taxon>Bacteria</taxon>
        <taxon>Pseudomonadati</taxon>
        <taxon>Thermodesulfobacteriota</taxon>
        <taxon>Desulfovibrionia</taxon>
        <taxon>Desulfovibrionales</taxon>
        <taxon>Desulfovibrionaceae</taxon>
        <taxon>Halodesulfovibrio</taxon>
    </lineage>
</organism>
<dbReference type="InterPro" id="IPR006726">
    <property type="entry name" value="PHBA_efflux_AaeB/fusaric-R"/>
</dbReference>
<feature type="transmembrane region" description="Helical" evidence="7">
    <location>
        <begin position="463"/>
        <end position="479"/>
    </location>
</feature>
<sequence>MTVGTIWKQRVQNWSKHGVSQDFQFRVIDAVKPAISMSISVGFAFYLDFKQPYWAAFAVLMMSFSTSGQAFRRALVGIPGTIVGGLAALTIFSIFPQAPIFLFPTLILYSGICMYFLQACKVNGYFFFASSFVALVVITTSIPHSDEVFAYALARLEETCLGMTVYTTVTLLLWRRSAWPILQEKVGVMTTLHSDLFKEQMRRIATNDNEKVFAVQRKALRLLDKIEELVGFAVTDSFEVWENRTHWHSFIQHSRALVHAQLRWGWVVPELRKEYMKKTLPELSAKIKQMEARLIAMKQGSHAEHLSALPFPVQLERNEIEFTKLPYYLQAQVVVVQSAFNEMASLVHAIMHYHCYFHDYSLPQPVSFLPKVTWELPLNVDYLIAALQSMVVFSTVVIIWYFCYPPGLNSGQFLMLGGAFALISVFVKTHSPLQDAKSYALASLVMTVVYVCTLQNLTTYYGLGTVMFCITFIVYFVFVKPDQVLLKLALLLAWLAFPKFSNVQVYDFQSVVNSAMSMALAGVIASLGLYFISYPIAELHFLRERRRFFASATSLLELMPKGVSRELSWFEQMRLKICLQNFIRLPQTMLSLAGRLDKDLIGVTRGEVGKVIFSFELLGEALFSLYRTHMKGRDVTLPDELQALLNEWRKSKILIFNELQKDICTPDIDVKDLQKKVRKRLSSMEQRIEQFNEQAEKSGKGVSQKENEVLYLLLERNRGLSNAVIEYFSASQQVDWEKWAKVRF</sequence>
<dbReference type="Proteomes" id="UP000091979">
    <property type="component" value="Unassembled WGS sequence"/>
</dbReference>
<dbReference type="OrthoDB" id="6538131at2"/>
<evidence type="ECO:0000256" key="5">
    <source>
        <dbReference type="ARBA" id="ARBA00022989"/>
    </source>
</evidence>
<feature type="transmembrane region" description="Helical" evidence="7">
    <location>
        <begin position="408"/>
        <end position="427"/>
    </location>
</feature>
<dbReference type="GO" id="GO:0022857">
    <property type="term" value="F:transmembrane transporter activity"/>
    <property type="evidence" value="ECO:0007669"/>
    <property type="project" value="InterPro"/>
</dbReference>
<evidence type="ECO:0008006" key="10">
    <source>
        <dbReference type="Google" id="ProtNLM"/>
    </source>
</evidence>
<keyword evidence="2" id="KW-0813">Transport</keyword>
<dbReference type="RefSeq" id="WP_066854884.1">
    <property type="nucleotide sequence ID" value="NZ_JXMS01000014.1"/>
</dbReference>
<feature type="transmembrane region" description="Helical" evidence="7">
    <location>
        <begin position="380"/>
        <end position="402"/>
    </location>
</feature>
<dbReference type="AlphaFoldDB" id="A0A1B7XCC0"/>
<dbReference type="EMBL" id="JXMS01000014">
    <property type="protein sequence ID" value="OBQ51572.1"/>
    <property type="molecule type" value="Genomic_DNA"/>
</dbReference>
<dbReference type="PANTHER" id="PTHR30509">
    <property type="entry name" value="P-HYDROXYBENZOIC ACID EFFLUX PUMP SUBUNIT-RELATED"/>
    <property type="match status" value="1"/>
</dbReference>
<keyword evidence="6 7" id="KW-0472">Membrane</keyword>
<name>A0A1B7XCC0_9BACT</name>
<evidence type="ECO:0000256" key="6">
    <source>
        <dbReference type="ARBA" id="ARBA00023136"/>
    </source>
</evidence>
<proteinExistence type="predicted"/>
<protein>
    <recommendedName>
        <fullName evidence="10">Fusaric acid resistance protein</fullName>
    </recommendedName>
</protein>
<evidence type="ECO:0000256" key="3">
    <source>
        <dbReference type="ARBA" id="ARBA00022475"/>
    </source>
</evidence>
<evidence type="ECO:0000256" key="4">
    <source>
        <dbReference type="ARBA" id="ARBA00022692"/>
    </source>
</evidence>
<dbReference type="Pfam" id="PF04632">
    <property type="entry name" value="FUSC"/>
    <property type="match status" value="1"/>
</dbReference>
<feature type="transmembrane region" description="Helical" evidence="7">
    <location>
        <begin position="101"/>
        <end position="117"/>
    </location>
</feature>
<feature type="transmembrane region" description="Helical" evidence="7">
    <location>
        <begin position="515"/>
        <end position="537"/>
    </location>
</feature>
<dbReference type="PATRIC" id="fig|1560234.3.peg.694"/>
<reference evidence="8 9" key="1">
    <citation type="submission" date="2015-01" db="EMBL/GenBank/DDBJ databases">
        <title>Desulfovibrio sp. JC271 draft genome sequence.</title>
        <authorList>
            <person name="Shivani Y."/>
            <person name="Subhash Y."/>
            <person name="Sasikala C."/>
            <person name="Ramana C.V."/>
        </authorList>
    </citation>
    <scope>NUCLEOTIDE SEQUENCE [LARGE SCALE GENOMIC DNA]</scope>
    <source>
        <strain evidence="8 9">JC271</strain>
    </source>
</reference>
<evidence type="ECO:0000256" key="2">
    <source>
        <dbReference type="ARBA" id="ARBA00022448"/>
    </source>
</evidence>
<feature type="transmembrane region" description="Helical" evidence="7">
    <location>
        <begin position="78"/>
        <end position="95"/>
    </location>
</feature>
<dbReference type="STRING" id="1560234.SP90_09320"/>
<feature type="transmembrane region" description="Helical" evidence="7">
    <location>
        <begin position="148"/>
        <end position="174"/>
    </location>
</feature>
<gene>
    <name evidence="8" type="ORF">SP90_09320</name>
</gene>
<evidence type="ECO:0000313" key="8">
    <source>
        <dbReference type="EMBL" id="OBQ51572.1"/>
    </source>
</evidence>
<dbReference type="PANTHER" id="PTHR30509:SF9">
    <property type="entry name" value="MULTIDRUG RESISTANCE PROTEIN MDTO"/>
    <property type="match status" value="1"/>
</dbReference>
<keyword evidence="5 7" id="KW-1133">Transmembrane helix</keyword>
<comment type="subcellular location">
    <subcellularLocation>
        <location evidence="1">Cell membrane</location>
        <topology evidence="1">Multi-pass membrane protein</topology>
    </subcellularLocation>
</comment>
<evidence type="ECO:0000313" key="9">
    <source>
        <dbReference type="Proteomes" id="UP000091979"/>
    </source>
</evidence>
<feature type="transmembrane region" description="Helical" evidence="7">
    <location>
        <begin position="124"/>
        <end position="142"/>
    </location>
</feature>
<dbReference type="GO" id="GO:0005886">
    <property type="term" value="C:plasma membrane"/>
    <property type="evidence" value="ECO:0007669"/>
    <property type="project" value="UniProtKB-SubCell"/>
</dbReference>
<comment type="caution">
    <text evidence="8">The sequence shown here is derived from an EMBL/GenBank/DDBJ whole genome shotgun (WGS) entry which is preliminary data.</text>
</comment>
<keyword evidence="4 7" id="KW-0812">Transmembrane</keyword>
<accession>A0A1B7XCC0</accession>